<proteinExistence type="inferred from homology"/>
<evidence type="ECO:0000256" key="7">
    <source>
        <dbReference type="ARBA" id="ARBA00023136"/>
    </source>
</evidence>
<dbReference type="GO" id="GO:0005886">
    <property type="term" value="C:plasma membrane"/>
    <property type="evidence" value="ECO:0007669"/>
    <property type="project" value="UniProtKB-SubCell"/>
</dbReference>
<evidence type="ECO:0000256" key="3">
    <source>
        <dbReference type="ARBA" id="ARBA00022448"/>
    </source>
</evidence>
<dbReference type="AlphaFoldDB" id="A0A235F8J4"/>
<dbReference type="OrthoDB" id="9808458at2"/>
<feature type="transmembrane region" description="Helical" evidence="9">
    <location>
        <begin position="379"/>
        <end position="408"/>
    </location>
</feature>
<dbReference type="EMBL" id="NOII01000003">
    <property type="protein sequence ID" value="OYD57384.1"/>
    <property type="molecule type" value="Genomic_DNA"/>
</dbReference>
<evidence type="ECO:0000256" key="1">
    <source>
        <dbReference type="ARBA" id="ARBA00004651"/>
    </source>
</evidence>
<comment type="subcellular location">
    <subcellularLocation>
        <location evidence="1 8">Cell membrane</location>
        <topology evidence="1 8">Multi-pass membrane protein</topology>
    </subcellularLocation>
</comment>
<comment type="caution">
    <text evidence="10">The sequence shown here is derived from an EMBL/GenBank/DDBJ whole genome shotgun (WGS) entry which is preliminary data.</text>
</comment>
<evidence type="ECO:0000256" key="2">
    <source>
        <dbReference type="ARBA" id="ARBA00005697"/>
    </source>
</evidence>
<feature type="transmembrane region" description="Helical" evidence="9">
    <location>
        <begin position="136"/>
        <end position="155"/>
    </location>
</feature>
<evidence type="ECO:0000313" key="11">
    <source>
        <dbReference type="Proteomes" id="UP000215059"/>
    </source>
</evidence>
<dbReference type="InterPro" id="IPR006043">
    <property type="entry name" value="NCS2"/>
</dbReference>
<organism evidence="10 11">
    <name type="scientific">Fictibacillus aquaticus</name>
    <dbReference type="NCBI Taxonomy" id="2021314"/>
    <lineage>
        <taxon>Bacteria</taxon>
        <taxon>Bacillati</taxon>
        <taxon>Bacillota</taxon>
        <taxon>Bacilli</taxon>
        <taxon>Bacillales</taxon>
        <taxon>Fictibacillaceae</taxon>
        <taxon>Fictibacillus</taxon>
    </lineage>
</organism>
<dbReference type="Proteomes" id="UP000215059">
    <property type="component" value="Unassembled WGS sequence"/>
</dbReference>
<evidence type="ECO:0000256" key="4">
    <source>
        <dbReference type="ARBA" id="ARBA00022475"/>
    </source>
</evidence>
<dbReference type="InterPro" id="IPR045018">
    <property type="entry name" value="Azg-like"/>
</dbReference>
<keyword evidence="7 8" id="KW-0472">Membrane</keyword>
<keyword evidence="6 8" id="KW-1133">Transmembrane helix</keyword>
<dbReference type="PANTHER" id="PTHR43337:SF1">
    <property type="entry name" value="XANTHINE_URACIL PERMEASE C887.17-RELATED"/>
    <property type="match status" value="1"/>
</dbReference>
<name>A0A235F8J4_9BACL</name>
<feature type="transmembrane region" description="Helical" evidence="9">
    <location>
        <begin position="175"/>
        <end position="208"/>
    </location>
</feature>
<feature type="transmembrane region" description="Helical" evidence="9">
    <location>
        <begin position="51"/>
        <end position="76"/>
    </location>
</feature>
<feature type="transmembrane region" description="Helical" evidence="9">
    <location>
        <begin position="420"/>
        <end position="437"/>
    </location>
</feature>
<feature type="transmembrane region" description="Helical" evidence="9">
    <location>
        <begin position="20"/>
        <end position="39"/>
    </location>
</feature>
<feature type="transmembrane region" description="Helical" evidence="9">
    <location>
        <begin position="321"/>
        <end position="341"/>
    </location>
</feature>
<comment type="similarity">
    <text evidence="2 8">Belongs to the nucleobase:cation symporter-2 (NCS2) (TC 2.A.40) family. Azg-like subfamily.</text>
</comment>
<reference evidence="10 11" key="1">
    <citation type="submission" date="2017-07" db="EMBL/GenBank/DDBJ databases">
        <title>Fictibacillus sp. nov. GDSW-R2A3 Genome sequencing and assembly.</title>
        <authorList>
            <person name="Mayilraj S."/>
        </authorList>
    </citation>
    <scope>NUCLEOTIDE SEQUENCE [LARGE SCALE GENOMIC DNA]</scope>
    <source>
        <strain evidence="10 11">GDSW-R2A3</strain>
    </source>
</reference>
<dbReference type="PANTHER" id="PTHR43337">
    <property type="entry name" value="XANTHINE/URACIL PERMEASE C887.17-RELATED"/>
    <property type="match status" value="1"/>
</dbReference>
<feature type="transmembrane region" description="Helical" evidence="9">
    <location>
        <begin position="96"/>
        <end position="115"/>
    </location>
</feature>
<dbReference type="InterPro" id="IPR026033">
    <property type="entry name" value="Azg-like_bact_archaea"/>
</dbReference>
<keyword evidence="4 8" id="KW-1003">Cell membrane</keyword>
<feature type="transmembrane region" description="Helical" evidence="9">
    <location>
        <begin position="253"/>
        <end position="274"/>
    </location>
</feature>
<keyword evidence="11" id="KW-1185">Reference proteome</keyword>
<gene>
    <name evidence="10" type="ORF">CGZ90_11935</name>
</gene>
<evidence type="ECO:0000256" key="9">
    <source>
        <dbReference type="SAM" id="Phobius"/>
    </source>
</evidence>
<accession>A0A235F8J4</accession>
<dbReference type="RefSeq" id="WP_094252733.1">
    <property type="nucleotide sequence ID" value="NZ_JBHLXL010000001.1"/>
</dbReference>
<sequence>MLSSFFKLKELGTTVKTEVLAGITTFLTMVYIVIVNPIILHSAGVPFDTVFIATIIATVVGTLWMALFANYPIAIAPGMGLNAYFAFSVVGTHTNISYQVAFGAVFVAGLIFILLSLTPFRSKLIEAIPSNLKHGITAGIGLFIAFIGMRLTGIITAHKENLVALGDLHSPSVMLALAGLAITLVLIALNVNGALFFGMIATGIIAYATGQLKFKEKIMAMPNMPDQLFIFGSPLTAISDVFQYGLYAVVFSFLLVTIFDTTGTMVGVAEQAGLMKNNKMPRAREALLADSVATTVGAALGTSPTSAYIESSSGVAAGGRSGLTSVVVAVLFIAAAFFAPLVGAISGIAAITAPTLIIVGSFMLSSLGKIKWDEFDEAFPAFLIILSMPLTSSIATGIALGFISYPLLKVVRGKWREVPFLVYLFAVLFFYQLAFLPH</sequence>
<keyword evidence="5 8" id="KW-0812">Transmembrane</keyword>
<evidence type="ECO:0000256" key="8">
    <source>
        <dbReference type="PIRNR" id="PIRNR005353"/>
    </source>
</evidence>
<keyword evidence="3 8" id="KW-0813">Transport</keyword>
<evidence type="ECO:0000256" key="5">
    <source>
        <dbReference type="ARBA" id="ARBA00022692"/>
    </source>
</evidence>
<dbReference type="PIRSF" id="PIRSF005353">
    <property type="entry name" value="PbuG"/>
    <property type="match status" value="1"/>
</dbReference>
<feature type="transmembrane region" description="Helical" evidence="9">
    <location>
        <begin position="348"/>
        <end position="367"/>
    </location>
</feature>
<dbReference type="GO" id="GO:0005345">
    <property type="term" value="F:purine nucleobase transmembrane transporter activity"/>
    <property type="evidence" value="ECO:0007669"/>
    <property type="project" value="TreeGrafter"/>
</dbReference>
<evidence type="ECO:0000313" key="10">
    <source>
        <dbReference type="EMBL" id="OYD57384.1"/>
    </source>
</evidence>
<dbReference type="Pfam" id="PF00860">
    <property type="entry name" value="Xan_ur_permease"/>
    <property type="match status" value="1"/>
</dbReference>
<evidence type="ECO:0000256" key="6">
    <source>
        <dbReference type="ARBA" id="ARBA00022989"/>
    </source>
</evidence>
<protein>
    <submittedName>
        <fullName evidence="10">Guanine permease</fullName>
    </submittedName>
</protein>